<feature type="transmembrane region" description="Helical" evidence="1">
    <location>
        <begin position="188"/>
        <end position="212"/>
    </location>
</feature>
<comment type="caution">
    <text evidence="2">The sequence shown here is derived from an EMBL/GenBank/DDBJ whole genome shotgun (WGS) entry which is preliminary data.</text>
</comment>
<organism evidence="2 3">
    <name type="scientific">Pseudobythopirellula maris</name>
    <dbReference type="NCBI Taxonomy" id="2527991"/>
    <lineage>
        <taxon>Bacteria</taxon>
        <taxon>Pseudomonadati</taxon>
        <taxon>Planctomycetota</taxon>
        <taxon>Planctomycetia</taxon>
        <taxon>Pirellulales</taxon>
        <taxon>Lacipirellulaceae</taxon>
        <taxon>Pseudobythopirellula</taxon>
    </lineage>
</organism>
<keyword evidence="3" id="KW-1185">Reference proteome</keyword>
<sequence>MAAAIESVRPPEPGFGWRREAWPQALLVVAYTLSFVLVPPRPPGGDFDDFFTWLKGLQFGAFMSLPLQCGLWTALAPSPLLLRVPIGVGVCVLLGLVACAIDGSYFGLALFAAMFLPFAAAGAAARHWGKLRLVRRGDLGRSSAEVAGLRFTTRYLMALTFGCAVLLSIGRIALWARGGLGGVAVELAGTFTGFACVAALILPALLASAFVLGTKQRGAAGYGLVLLACFAITFTNATTFRTINPSMQTFYTFWEHWAGFAIVCLGMTLSTVATACLLRYCGYRLVWGKASDG</sequence>
<dbReference type="AlphaFoldDB" id="A0A5C5ZJ26"/>
<dbReference type="Proteomes" id="UP000315440">
    <property type="component" value="Unassembled WGS sequence"/>
</dbReference>
<reference evidence="2 3" key="1">
    <citation type="submission" date="2019-02" db="EMBL/GenBank/DDBJ databases">
        <title>Deep-cultivation of Planctomycetes and their phenomic and genomic characterization uncovers novel biology.</title>
        <authorList>
            <person name="Wiegand S."/>
            <person name="Jogler M."/>
            <person name="Boedeker C."/>
            <person name="Pinto D."/>
            <person name="Vollmers J."/>
            <person name="Rivas-Marin E."/>
            <person name="Kohn T."/>
            <person name="Peeters S.H."/>
            <person name="Heuer A."/>
            <person name="Rast P."/>
            <person name="Oberbeckmann S."/>
            <person name="Bunk B."/>
            <person name="Jeske O."/>
            <person name="Meyerdierks A."/>
            <person name="Storesund J.E."/>
            <person name="Kallscheuer N."/>
            <person name="Luecker S."/>
            <person name="Lage O.M."/>
            <person name="Pohl T."/>
            <person name="Merkel B.J."/>
            <person name="Hornburger P."/>
            <person name="Mueller R.-W."/>
            <person name="Bruemmer F."/>
            <person name="Labrenz M."/>
            <person name="Spormann A.M."/>
            <person name="Op Den Camp H."/>
            <person name="Overmann J."/>
            <person name="Amann R."/>
            <person name="Jetten M.S.M."/>
            <person name="Mascher T."/>
            <person name="Medema M.H."/>
            <person name="Devos D.P."/>
            <person name="Kaster A.-K."/>
            <person name="Ovreas L."/>
            <person name="Rohde M."/>
            <person name="Galperin M.Y."/>
            <person name="Jogler C."/>
        </authorList>
    </citation>
    <scope>NUCLEOTIDE SEQUENCE [LARGE SCALE GENOMIC DNA]</scope>
    <source>
        <strain evidence="2 3">Mal64</strain>
    </source>
</reference>
<keyword evidence="1" id="KW-1133">Transmembrane helix</keyword>
<accession>A0A5C5ZJ26</accession>
<evidence type="ECO:0000313" key="3">
    <source>
        <dbReference type="Proteomes" id="UP000315440"/>
    </source>
</evidence>
<name>A0A5C5ZJ26_9BACT</name>
<feature type="transmembrane region" description="Helical" evidence="1">
    <location>
        <begin position="219"/>
        <end position="237"/>
    </location>
</feature>
<protein>
    <submittedName>
        <fullName evidence="2">Uncharacterized protein</fullName>
    </submittedName>
</protein>
<keyword evidence="1" id="KW-0812">Transmembrane</keyword>
<evidence type="ECO:0000256" key="1">
    <source>
        <dbReference type="SAM" id="Phobius"/>
    </source>
</evidence>
<proteinExistence type="predicted"/>
<feature type="transmembrane region" description="Helical" evidence="1">
    <location>
        <begin position="21"/>
        <end position="38"/>
    </location>
</feature>
<feature type="transmembrane region" description="Helical" evidence="1">
    <location>
        <begin position="50"/>
        <end position="73"/>
    </location>
</feature>
<feature type="transmembrane region" description="Helical" evidence="1">
    <location>
        <begin position="155"/>
        <end position="176"/>
    </location>
</feature>
<gene>
    <name evidence="2" type="ORF">Mal64_29310</name>
</gene>
<keyword evidence="1" id="KW-0472">Membrane</keyword>
<feature type="transmembrane region" description="Helical" evidence="1">
    <location>
        <begin position="257"/>
        <end position="281"/>
    </location>
</feature>
<feature type="transmembrane region" description="Helical" evidence="1">
    <location>
        <begin position="80"/>
        <end position="98"/>
    </location>
</feature>
<evidence type="ECO:0000313" key="2">
    <source>
        <dbReference type="EMBL" id="TWT87392.1"/>
    </source>
</evidence>
<feature type="transmembrane region" description="Helical" evidence="1">
    <location>
        <begin position="104"/>
        <end position="125"/>
    </location>
</feature>
<dbReference type="EMBL" id="SJPQ01000003">
    <property type="protein sequence ID" value="TWT87392.1"/>
    <property type="molecule type" value="Genomic_DNA"/>
</dbReference>